<feature type="region of interest" description="Disordered" evidence="2">
    <location>
        <begin position="303"/>
        <end position="424"/>
    </location>
</feature>
<feature type="compositionally biased region" description="Polar residues" evidence="2">
    <location>
        <begin position="358"/>
        <end position="375"/>
    </location>
</feature>
<dbReference type="AlphaFoldDB" id="A0A7M5U133"/>
<feature type="compositionally biased region" description="Basic and acidic residues" evidence="2">
    <location>
        <begin position="771"/>
        <end position="788"/>
    </location>
</feature>
<dbReference type="EnsemblMetazoa" id="CLYHEMT004647.1">
    <property type="protein sequence ID" value="CLYHEMP004647.1"/>
    <property type="gene ID" value="CLYHEMG004647"/>
</dbReference>
<dbReference type="Gene3D" id="2.30.30.140">
    <property type="match status" value="1"/>
</dbReference>
<feature type="compositionally biased region" description="Basic and acidic residues" evidence="2">
    <location>
        <begin position="303"/>
        <end position="343"/>
    </location>
</feature>
<reference evidence="4" key="1">
    <citation type="submission" date="2021-01" db="UniProtKB">
        <authorList>
            <consortium name="EnsemblMetazoa"/>
        </authorList>
    </citation>
    <scope>IDENTIFICATION</scope>
</reference>
<keyword evidence="5" id="KW-1185">Reference proteome</keyword>
<proteinExistence type="predicted"/>
<accession>A0A7M5U133</accession>
<protein>
    <recommendedName>
        <fullName evidence="3">Tudor domain-containing protein</fullName>
    </recommendedName>
</protein>
<feature type="coiled-coil region" evidence="1">
    <location>
        <begin position="248"/>
        <end position="275"/>
    </location>
</feature>
<dbReference type="InterPro" id="IPR002999">
    <property type="entry name" value="Tudor"/>
</dbReference>
<dbReference type="Proteomes" id="UP000594262">
    <property type="component" value="Unplaced"/>
</dbReference>
<evidence type="ECO:0000256" key="2">
    <source>
        <dbReference type="SAM" id="MobiDB-lite"/>
    </source>
</evidence>
<dbReference type="GeneID" id="136802327"/>
<feature type="region of interest" description="Disordered" evidence="2">
    <location>
        <begin position="704"/>
        <end position="822"/>
    </location>
</feature>
<dbReference type="CDD" id="cd20379">
    <property type="entry name" value="Tudor_dTUD-like"/>
    <property type="match status" value="1"/>
</dbReference>
<name>A0A7M5U133_9CNID</name>
<keyword evidence="1" id="KW-0175">Coiled coil</keyword>
<evidence type="ECO:0000256" key="1">
    <source>
        <dbReference type="SAM" id="Coils"/>
    </source>
</evidence>
<dbReference type="Gene3D" id="2.40.50.90">
    <property type="match status" value="1"/>
</dbReference>
<feature type="compositionally biased region" description="Polar residues" evidence="2">
    <location>
        <begin position="649"/>
        <end position="663"/>
    </location>
</feature>
<feature type="compositionally biased region" description="Basic residues" evidence="2">
    <location>
        <begin position="381"/>
        <end position="398"/>
    </location>
</feature>
<feature type="compositionally biased region" description="Basic and acidic residues" evidence="2">
    <location>
        <begin position="399"/>
        <end position="415"/>
    </location>
</feature>
<organism evidence="4 5">
    <name type="scientific">Clytia hemisphaerica</name>
    <dbReference type="NCBI Taxonomy" id="252671"/>
    <lineage>
        <taxon>Eukaryota</taxon>
        <taxon>Metazoa</taxon>
        <taxon>Cnidaria</taxon>
        <taxon>Hydrozoa</taxon>
        <taxon>Hydroidolina</taxon>
        <taxon>Leptothecata</taxon>
        <taxon>Obeliida</taxon>
        <taxon>Clytiidae</taxon>
        <taxon>Clytia</taxon>
    </lineage>
</organism>
<evidence type="ECO:0000313" key="5">
    <source>
        <dbReference type="Proteomes" id="UP000594262"/>
    </source>
</evidence>
<evidence type="ECO:0000313" key="4">
    <source>
        <dbReference type="EnsemblMetazoa" id="CLYHEMP004647.1"/>
    </source>
</evidence>
<sequence length="942" mass="107185">MSAGHNVIYETLNSFETLHSNATHLASKYSNVLNVLKEAQEANNQYISCSNKSISTLTEHSTWNNYTEGDTLFITVKSPLNSDGTFWFRVWNKDFEFDDDQSIDKISEKLGWMEKECTAVATTPKPSSTPVFFFSNNKKCYYRAVITKVNNESSVNVRYLDLGKYEDVSTDVQFYLVPFSILKKFPIKCAQGSIFDNAGTLSYEVKWQFNDLTHNEVLLAKVEDCTNANNQPCYRVSLRSLAKGIDVTKEIRNKIAEIQVEAEEKQREKQNVIQKDKVGLSGSLHDLSNRQIPLATVEPVQVKERNSILKSSKDSAERRNVEFNEPECKQRSRKDSESRERDPTQQSNDGNRNRVASMCSNDTESEPPTRSNSLDSVLMAKRSKNKSKRKSKKKKSTGHHSDTECTDPKDDRSESMRSSAKRTCDTKLESASDWIDKIPMDERQKVPNVIPNLMNLFYSATQLRSEPWWEIELMNINKLLQTQARLTIYCFDIFLSQLKNALKYGHFDFGHCEKPWVYNAKKELAERSSCSTQYVIFREYTPPHGNSQGPRNHRVVGIARVDDLPTRGRYPITFLSLSRFKTTVSDMDQPVGGPFSTLSLDSAKRVLVKLQSTLANNQRIPTFPDYFPWCGIPPVRKEFRKPISKKQTKPQQSYSQMRSSGVRSPTLFYDESRSIVSRIESLPRATSEHSYSRAQELEEMWAEDDWDDEKPKTPSQMEDLQKSPTTEPEIDVLPSHQDSGQNNRVPEIEAETKNAQAVQLKPDASPQQKEVISKSEVVHNCEEKKAQPNDDESTPTEKPHNNHLHRESRKNDETSKPPNQENGFYDASGIWYPSIMAKMVADTITSVSADACDVNQNHINAGTAFRILQRPQSQEGPVNLEHALSVLGMFDSSKKPLDPIGTKRVISKTPSLSAASSVSELAMEERFERNCKTFDISSEDFE</sequence>
<dbReference type="RefSeq" id="XP_066915147.1">
    <property type="nucleotide sequence ID" value="XM_067059046.1"/>
</dbReference>
<dbReference type="Pfam" id="PF00567">
    <property type="entry name" value="TUDOR"/>
    <property type="match status" value="1"/>
</dbReference>
<dbReference type="InterPro" id="IPR035437">
    <property type="entry name" value="SNase_OB-fold_sf"/>
</dbReference>
<evidence type="ECO:0000259" key="3">
    <source>
        <dbReference type="Pfam" id="PF00567"/>
    </source>
</evidence>
<dbReference type="OrthoDB" id="10034606at2759"/>
<feature type="region of interest" description="Disordered" evidence="2">
    <location>
        <begin position="642"/>
        <end position="663"/>
    </location>
</feature>
<dbReference type="SUPFAM" id="SSF63748">
    <property type="entry name" value="Tudor/PWWP/MBT"/>
    <property type="match status" value="1"/>
</dbReference>
<feature type="domain" description="Tudor" evidence="3">
    <location>
        <begin position="81"/>
        <end position="189"/>
    </location>
</feature>
<feature type="compositionally biased region" description="Polar residues" evidence="2">
    <location>
        <begin position="713"/>
        <end position="726"/>
    </location>
</feature>